<protein>
    <submittedName>
        <fullName evidence="6">Si:ch211-103f14.3</fullName>
    </submittedName>
</protein>
<reference evidence="7" key="1">
    <citation type="submission" date="2011-12" db="EMBL/GenBank/DDBJ databases">
        <title>The Draft Genome of Lepisosteus oculatus.</title>
        <authorList>
            <consortium name="The Broad Institute Genome Assembly &amp; Analysis Group"/>
            <consortium name="Computational R&amp;D Group"/>
            <consortium name="and Sequencing Platform"/>
            <person name="Di Palma F."/>
            <person name="Alfoldi J."/>
            <person name="Johnson J."/>
            <person name="Berlin A."/>
            <person name="Gnerre S."/>
            <person name="Jaffe D."/>
            <person name="MacCallum I."/>
            <person name="Young S."/>
            <person name="Walker B.J."/>
            <person name="Lander E.S."/>
            <person name="Lindblad-Toh K."/>
        </authorList>
    </citation>
    <scope>NUCLEOTIDE SEQUENCE [LARGE SCALE GENOMIC DNA]</scope>
</reference>
<dbReference type="Gene3D" id="2.60.40.4100">
    <property type="entry name" value="Zona pellucida, ZP-C domain"/>
    <property type="match status" value="1"/>
</dbReference>
<dbReference type="GeneTree" id="ENSGT00940000164443"/>
<evidence type="ECO:0000313" key="6">
    <source>
        <dbReference type="Ensembl" id="ENSLOCP00000006315.1"/>
    </source>
</evidence>
<reference evidence="6" key="3">
    <citation type="submission" date="2025-09" db="UniProtKB">
        <authorList>
            <consortium name="Ensembl"/>
        </authorList>
    </citation>
    <scope>IDENTIFICATION</scope>
</reference>
<dbReference type="eggNOG" id="ENOG502SHSG">
    <property type="taxonomic scope" value="Eukaryota"/>
</dbReference>
<name>W5MD56_LEPOC</name>
<dbReference type="OMA" id="NFPLNMT"/>
<evidence type="ECO:0000313" key="7">
    <source>
        <dbReference type="Proteomes" id="UP000018468"/>
    </source>
</evidence>
<dbReference type="PROSITE" id="PS51034">
    <property type="entry name" value="ZP_2"/>
    <property type="match status" value="1"/>
</dbReference>
<dbReference type="Ensembl" id="ENSLOCT00000006323.1">
    <property type="protein sequence ID" value="ENSLOCP00000006315.1"/>
    <property type="gene ID" value="ENSLOCG00000005242.1"/>
</dbReference>
<dbReference type="PANTHER" id="PTHR14002">
    <property type="entry name" value="ENDOGLIN/TGF-BETA RECEPTOR TYPE III"/>
    <property type="match status" value="1"/>
</dbReference>
<feature type="transmembrane region" description="Helical" evidence="3">
    <location>
        <begin position="372"/>
        <end position="396"/>
    </location>
</feature>
<dbReference type="Proteomes" id="UP000018468">
    <property type="component" value="Linkage group LG3"/>
</dbReference>
<evidence type="ECO:0000256" key="2">
    <source>
        <dbReference type="ARBA" id="ARBA00023157"/>
    </source>
</evidence>
<dbReference type="Pfam" id="PF00100">
    <property type="entry name" value="Zona_pellucida"/>
    <property type="match status" value="1"/>
</dbReference>
<keyword evidence="1 4" id="KW-0732">Signal</keyword>
<dbReference type="GO" id="GO:0005615">
    <property type="term" value="C:extracellular space"/>
    <property type="evidence" value="ECO:0000318"/>
    <property type="project" value="GO_Central"/>
</dbReference>
<keyword evidence="3" id="KW-1133">Transmembrane helix</keyword>
<keyword evidence="2" id="KW-1015">Disulfide bond</keyword>
<dbReference type="InParanoid" id="W5MD56"/>
<accession>W5MD56</accession>
<evidence type="ECO:0000256" key="4">
    <source>
        <dbReference type="SAM" id="SignalP"/>
    </source>
</evidence>
<evidence type="ECO:0000259" key="5">
    <source>
        <dbReference type="PROSITE" id="PS51034"/>
    </source>
</evidence>
<dbReference type="InterPro" id="IPR001507">
    <property type="entry name" value="ZP_dom"/>
</dbReference>
<dbReference type="SMART" id="SM00241">
    <property type="entry name" value="ZP"/>
    <property type="match status" value="1"/>
</dbReference>
<proteinExistence type="predicted"/>
<dbReference type="InterPro" id="IPR055355">
    <property type="entry name" value="ZP-C"/>
</dbReference>
<sequence>CVKSLKIVVKFIFLSHIKTSLSLTASDCGANFRPPEYTDISVECGTSTMSLAILICPAMYAGYNESLLIVNSIYDDPRCKGRIDGTVTPPVLRFSFPINESTACGSIFKTTSAPGTGIFSDFSNIQTVNISGVVRSNDPTTGTVTYNQELVYLYSCSYPLEYLINNTRIDVSGSSIAVKDNNGSFISTLSLQLYQDRNFTTPLIIPSAGIDLRSDVFVQVKAVNLTSKFNVLLDRCYASISQFPTNSTFFNLFVSCSRDSLTTMIENGDNQYARFSFKAFRFIEQKNQTVSTYYLHCITRLCDRSSCAQFKQCSSTGKKKRSVSDFTTPAPDGLSEPTTITSVPIITKSESVIQSKEDAVAPTIDEVRSISVGLGIAVGFLALISLVMITVAFMYYRKTKQSPATSKMFPN</sequence>
<evidence type="ECO:0000256" key="3">
    <source>
        <dbReference type="SAM" id="Phobius"/>
    </source>
</evidence>
<keyword evidence="3" id="KW-0812">Transmembrane</keyword>
<dbReference type="GO" id="GO:0009986">
    <property type="term" value="C:cell surface"/>
    <property type="evidence" value="ECO:0000318"/>
    <property type="project" value="GO_Central"/>
</dbReference>
<organism evidence="6 7">
    <name type="scientific">Lepisosteus oculatus</name>
    <name type="common">Spotted gar</name>
    <dbReference type="NCBI Taxonomy" id="7918"/>
    <lineage>
        <taxon>Eukaryota</taxon>
        <taxon>Metazoa</taxon>
        <taxon>Chordata</taxon>
        <taxon>Craniata</taxon>
        <taxon>Vertebrata</taxon>
        <taxon>Euteleostomi</taxon>
        <taxon>Actinopterygii</taxon>
        <taxon>Neopterygii</taxon>
        <taxon>Holostei</taxon>
        <taxon>Semionotiformes</taxon>
        <taxon>Lepisosteidae</taxon>
        <taxon>Lepisosteus</taxon>
    </lineage>
</organism>
<dbReference type="AlphaFoldDB" id="W5MD56"/>
<feature type="domain" description="ZP" evidence="5">
    <location>
        <begin position="43"/>
        <end position="320"/>
    </location>
</feature>
<dbReference type="HOGENOM" id="CLU_045259_0_0_1"/>
<dbReference type="PANTHER" id="PTHR14002:SF21">
    <property type="entry name" value="SI:CH211-103F14.3-RELATED"/>
    <property type="match status" value="1"/>
</dbReference>
<reference evidence="6" key="2">
    <citation type="submission" date="2025-08" db="UniProtKB">
        <authorList>
            <consortium name="Ensembl"/>
        </authorList>
    </citation>
    <scope>IDENTIFICATION</scope>
</reference>
<keyword evidence="7" id="KW-1185">Reference proteome</keyword>
<evidence type="ECO:0000256" key="1">
    <source>
        <dbReference type="ARBA" id="ARBA00022729"/>
    </source>
</evidence>
<feature type="signal peptide" evidence="4">
    <location>
        <begin position="1"/>
        <end position="22"/>
    </location>
</feature>
<feature type="chain" id="PRO_5004867628" evidence="4">
    <location>
        <begin position="23"/>
        <end position="411"/>
    </location>
</feature>
<dbReference type="EMBL" id="AHAT01003104">
    <property type="status" value="NOT_ANNOTATED_CDS"/>
    <property type="molecule type" value="Genomic_DNA"/>
</dbReference>
<dbReference type="InterPro" id="IPR042235">
    <property type="entry name" value="ZP-C_dom"/>
</dbReference>
<keyword evidence="3" id="KW-0472">Membrane</keyword>
<dbReference type="Bgee" id="ENSLOCG00000005242">
    <property type="expression patterns" value="Expressed in zone of skin and 2 other cell types or tissues"/>
</dbReference>